<organism evidence="2 3">
    <name type="scientific">Chironomus riparius</name>
    <dbReference type="NCBI Taxonomy" id="315576"/>
    <lineage>
        <taxon>Eukaryota</taxon>
        <taxon>Metazoa</taxon>
        <taxon>Ecdysozoa</taxon>
        <taxon>Arthropoda</taxon>
        <taxon>Hexapoda</taxon>
        <taxon>Insecta</taxon>
        <taxon>Pterygota</taxon>
        <taxon>Neoptera</taxon>
        <taxon>Endopterygota</taxon>
        <taxon>Diptera</taxon>
        <taxon>Nematocera</taxon>
        <taxon>Chironomoidea</taxon>
        <taxon>Chironomidae</taxon>
        <taxon>Chironominae</taxon>
        <taxon>Chironomus</taxon>
    </lineage>
</organism>
<proteinExistence type="predicted"/>
<dbReference type="AlphaFoldDB" id="A0A9N9RQJ1"/>
<reference evidence="2" key="2">
    <citation type="submission" date="2022-10" db="EMBL/GenBank/DDBJ databases">
        <authorList>
            <consortium name="ENA_rothamsted_submissions"/>
            <consortium name="culmorum"/>
            <person name="King R."/>
        </authorList>
    </citation>
    <scope>NUCLEOTIDE SEQUENCE</scope>
</reference>
<evidence type="ECO:0000256" key="1">
    <source>
        <dbReference type="SAM" id="SignalP"/>
    </source>
</evidence>
<keyword evidence="3" id="KW-1185">Reference proteome</keyword>
<sequence>MKFGLGILVLYLTVYTAKSLSADVNNRNNYNESSDVMEQQKKSDLLQKAIDVPEIKINLLPTTTKTTSSILNKLLPHESLKKDELSLGIKRVTLLPPIPPFNNFIFMQQDKSDDKTEDVQRAEMIEIEVPMIGKEYQRRMRERADVDIEDTITNNAIADSNNNYVEINMMPTTSTTVPDTTEQSTFIPDFQTFRNSETNPKSYHQTSSSSYSTINDVSSYSTLTTTDSIEDMHAIESKLMDQYHSSHNSEENVDESLIDKLTFEIQEAHTDEPIYTSTHKKLQQKFPFNVKVVVNNEDQKTSCKNKQSCSQVNFSKKPLDIDQEYYKDDSDEDIFFKNELDMYNEKPNQLKSRRAADDGFYSPFNPLNTFNGFSLTPAPRFSGINNNFRMPNMPVMNRKPSFLERLENESSLEKSERVNKDLNNLMKFVAVWAHVDKFVSERARTAIKKLAYMTDEDYVDNFIVGSRKRVDNNLNTIAKNADEPFT</sequence>
<feature type="signal peptide" evidence="1">
    <location>
        <begin position="1"/>
        <end position="19"/>
    </location>
</feature>
<evidence type="ECO:0000313" key="3">
    <source>
        <dbReference type="Proteomes" id="UP001153620"/>
    </source>
</evidence>
<evidence type="ECO:0000313" key="2">
    <source>
        <dbReference type="EMBL" id="CAG9801522.1"/>
    </source>
</evidence>
<dbReference type="OrthoDB" id="6621861at2759"/>
<name>A0A9N9RQJ1_9DIPT</name>
<reference evidence="2" key="1">
    <citation type="submission" date="2022-01" db="EMBL/GenBank/DDBJ databases">
        <authorList>
            <person name="King R."/>
        </authorList>
    </citation>
    <scope>NUCLEOTIDE SEQUENCE</scope>
</reference>
<accession>A0A9N9RQJ1</accession>
<keyword evidence="1" id="KW-0732">Signal</keyword>
<gene>
    <name evidence="2" type="ORF">CHIRRI_LOCUS4448</name>
</gene>
<protein>
    <submittedName>
        <fullName evidence="2">Uncharacterized protein</fullName>
    </submittedName>
</protein>
<feature type="chain" id="PRO_5040162910" evidence="1">
    <location>
        <begin position="20"/>
        <end position="486"/>
    </location>
</feature>
<dbReference type="Proteomes" id="UP001153620">
    <property type="component" value="Chromosome 1"/>
</dbReference>
<dbReference type="EMBL" id="OU895877">
    <property type="protein sequence ID" value="CAG9801522.1"/>
    <property type="molecule type" value="Genomic_DNA"/>
</dbReference>